<dbReference type="EMBL" id="UINC01191856">
    <property type="protein sequence ID" value="SVE06703.1"/>
    <property type="molecule type" value="Genomic_DNA"/>
</dbReference>
<organism evidence="1">
    <name type="scientific">marine metagenome</name>
    <dbReference type="NCBI Taxonomy" id="408172"/>
    <lineage>
        <taxon>unclassified sequences</taxon>
        <taxon>metagenomes</taxon>
        <taxon>ecological metagenomes</taxon>
    </lineage>
</organism>
<dbReference type="PANTHER" id="PTHR35889:SF3">
    <property type="entry name" value="F-BOX DOMAIN-CONTAINING PROTEIN"/>
    <property type="match status" value="1"/>
</dbReference>
<proteinExistence type="predicted"/>
<protein>
    <submittedName>
        <fullName evidence="1">Uncharacterized protein</fullName>
    </submittedName>
</protein>
<gene>
    <name evidence="1" type="ORF">METZ01_LOCUS459557</name>
</gene>
<dbReference type="PANTHER" id="PTHR35889">
    <property type="entry name" value="CYCLOINULO-OLIGOSACCHARIDE FRUCTANOTRANSFERASE-RELATED"/>
    <property type="match status" value="1"/>
</dbReference>
<evidence type="ECO:0000313" key="1">
    <source>
        <dbReference type="EMBL" id="SVE06703.1"/>
    </source>
</evidence>
<dbReference type="AlphaFoldDB" id="A0A383AGH8"/>
<reference evidence="1" key="1">
    <citation type="submission" date="2018-05" db="EMBL/GenBank/DDBJ databases">
        <authorList>
            <person name="Lanie J.A."/>
            <person name="Ng W.-L."/>
            <person name="Kazmierczak K.M."/>
            <person name="Andrzejewski T.M."/>
            <person name="Davidsen T.M."/>
            <person name="Wayne K.J."/>
            <person name="Tettelin H."/>
            <person name="Glass J.I."/>
            <person name="Rusch D."/>
            <person name="Podicherti R."/>
            <person name="Tsui H.-C.T."/>
            <person name="Winkler M.E."/>
        </authorList>
    </citation>
    <scope>NUCLEOTIDE SEQUENCE</scope>
</reference>
<name>A0A383AGH8_9ZZZZ</name>
<sequence>MQAAERTWHFPTDILPILTKAGCNAGKCHGAATGQGGFKLSLFGDDPVADHAVITRERGGRRIDFSNPERSLVLRKPSRDLDHKGGQKLRNGSEAWQEVRDWIASGAPFGEVGLHVTGLVVSPAELSHSSQLNVKAHFSDG</sequence>
<feature type="non-terminal residue" evidence="1">
    <location>
        <position position="141"/>
    </location>
</feature>
<accession>A0A383AGH8</accession>